<name>A0A975BFJ8_9BACT</name>
<dbReference type="PANTHER" id="PTHR36918">
    <property type="match status" value="1"/>
</dbReference>
<evidence type="ECO:0000313" key="6">
    <source>
        <dbReference type="Proteomes" id="UP000663722"/>
    </source>
</evidence>
<dbReference type="AlphaFoldDB" id="A0A975BFJ8"/>
<dbReference type="InterPro" id="IPR035958">
    <property type="entry name" value="SecB-like_sf"/>
</dbReference>
<evidence type="ECO:0000313" key="5">
    <source>
        <dbReference type="EMBL" id="QTA84497.1"/>
    </source>
</evidence>
<dbReference type="RefSeq" id="WP_207680959.1">
    <property type="nucleotide sequence ID" value="NZ_CP061800.1"/>
</dbReference>
<dbReference type="EMBL" id="CP061800">
    <property type="protein sequence ID" value="QTA84497.1"/>
    <property type="molecule type" value="Genomic_DNA"/>
</dbReference>
<evidence type="ECO:0000256" key="1">
    <source>
        <dbReference type="ARBA" id="ARBA00009990"/>
    </source>
</evidence>
<protein>
    <submittedName>
        <fullName evidence="5">Preprotein translocase domain-containing protein</fullName>
    </submittedName>
</protein>
<dbReference type="SUPFAM" id="SSF54611">
    <property type="entry name" value="SecB-like"/>
    <property type="match status" value="1"/>
</dbReference>
<accession>A0A975BFJ8</accession>
<comment type="similarity">
    <text evidence="1">Belongs to the SecB family.</text>
</comment>
<dbReference type="GO" id="GO:0051262">
    <property type="term" value="P:protein tetramerization"/>
    <property type="evidence" value="ECO:0007669"/>
    <property type="project" value="InterPro"/>
</dbReference>
<evidence type="ECO:0000256" key="3">
    <source>
        <dbReference type="ARBA" id="ARBA00022927"/>
    </source>
</evidence>
<dbReference type="GO" id="GO:0051082">
    <property type="term" value="F:unfolded protein binding"/>
    <property type="evidence" value="ECO:0007669"/>
    <property type="project" value="InterPro"/>
</dbReference>
<evidence type="ECO:0000256" key="4">
    <source>
        <dbReference type="ARBA" id="ARBA00023010"/>
    </source>
</evidence>
<dbReference type="Pfam" id="PF02556">
    <property type="entry name" value="SecB"/>
    <property type="match status" value="1"/>
</dbReference>
<dbReference type="Proteomes" id="UP000663722">
    <property type="component" value="Chromosome"/>
</dbReference>
<keyword evidence="4" id="KW-0811">Translocation</keyword>
<sequence>MTEESPFRFVGYRISKIHCEIEDGFDPKNLKLSQSVEVQQNYDEDKKRFVEVIMDVSLEAESFKFFIRMKGGFLGTEDMSQELFEKLATQNSPAIMYPFARSIITSYTAQANIPPIILPAINFAAKFKQNNKRSVETTDCPASVESK</sequence>
<keyword evidence="3" id="KW-0653">Protein transport</keyword>
<dbReference type="GO" id="GO:0015031">
    <property type="term" value="P:protein transport"/>
    <property type="evidence" value="ECO:0007669"/>
    <property type="project" value="UniProtKB-KW"/>
</dbReference>
<dbReference type="InterPro" id="IPR003708">
    <property type="entry name" value="SecB"/>
</dbReference>
<dbReference type="Gene3D" id="3.10.420.10">
    <property type="entry name" value="SecB-like"/>
    <property type="match status" value="1"/>
</dbReference>
<evidence type="ECO:0000256" key="2">
    <source>
        <dbReference type="ARBA" id="ARBA00022448"/>
    </source>
</evidence>
<proteinExistence type="inferred from homology"/>
<keyword evidence="6" id="KW-1185">Reference proteome</keyword>
<reference evidence="5" key="1">
    <citation type="journal article" date="2021" name="Microb. Physiol.">
        <title>Proteogenomic Insights into the Physiology of Marine, Sulfate-Reducing, Filamentous Desulfonema limicola and Desulfonema magnum.</title>
        <authorList>
            <person name="Schnaars V."/>
            <person name="Wohlbrand L."/>
            <person name="Scheve S."/>
            <person name="Hinrichs C."/>
            <person name="Reinhardt R."/>
            <person name="Rabus R."/>
        </authorList>
    </citation>
    <scope>NUCLEOTIDE SEQUENCE</scope>
    <source>
        <strain evidence="5">4be13</strain>
    </source>
</reference>
<dbReference type="KEGG" id="dmm:dnm_004940"/>
<keyword evidence="2" id="KW-0813">Transport</keyword>
<organism evidence="5 6">
    <name type="scientific">Desulfonema magnum</name>
    <dbReference type="NCBI Taxonomy" id="45655"/>
    <lineage>
        <taxon>Bacteria</taxon>
        <taxon>Pseudomonadati</taxon>
        <taxon>Thermodesulfobacteriota</taxon>
        <taxon>Desulfobacteria</taxon>
        <taxon>Desulfobacterales</taxon>
        <taxon>Desulfococcaceae</taxon>
        <taxon>Desulfonema</taxon>
    </lineage>
</organism>
<gene>
    <name evidence="5" type="ORF">dnm_004940</name>
</gene>
<dbReference type="PANTHER" id="PTHR36918:SF1">
    <property type="entry name" value="PROTEIN-EXPORT PROTEIN SECB"/>
    <property type="match status" value="1"/>
</dbReference>